<evidence type="ECO:0000313" key="2">
    <source>
        <dbReference type="Proteomes" id="UP000218164"/>
    </source>
</evidence>
<organism evidence="1 2">
    <name type="scientific">Methanosarcina spelaei</name>
    <dbReference type="NCBI Taxonomy" id="1036679"/>
    <lineage>
        <taxon>Archaea</taxon>
        <taxon>Methanobacteriati</taxon>
        <taxon>Methanobacteriota</taxon>
        <taxon>Stenosarchaea group</taxon>
        <taxon>Methanomicrobia</taxon>
        <taxon>Methanosarcinales</taxon>
        <taxon>Methanosarcinaceae</taxon>
        <taxon>Methanosarcina</taxon>
    </lineage>
</organism>
<proteinExistence type="predicted"/>
<dbReference type="RefSeq" id="WP_095646090.1">
    <property type="nucleotide sequence ID" value="NZ_LMVP01000549.1"/>
</dbReference>
<gene>
    <name evidence="1" type="ORF">ASJ81_01660</name>
</gene>
<keyword evidence="2" id="KW-1185">Reference proteome</keyword>
<dbReference type="Proteomes" id="UP000218164">
    <property type="component" value="Unassembled WGS sequence"/>
</dbReference>
<comment type="caution">
    <text evidence="1">The sequence shown here is derived from an EMBL/GenBank/DDBJ whole genome shotgun (WGS) entry which is preliminary data.</text>
</comment>
<reference evidence="1 2" key="1">
    <citation type="journal article" date="2017" name="BMC Genomics">
        <title>Genomic analysis of methanogenic archaea reveals a shift towards energy conservation.</title>
        <authorList>
            <person name="Gilmore S.P."/>
            <person name="Henske J.K."/>
            <person name="Sexton J.A."/>
            <person name="Solomon K.V."/>
            <person name="Seppala S."/>
            <person name="Yoo J.I."/>
            <person name="Huyett L.M."/>
            <person name="Pressman A."/>
            <person name="Cogan J.Z."/>
            <person name="Kivenson V."/>
            <person name="Peng X."/>
            <person name="Tan Y."/>
            <person name="Valentine D.L."/>
            <person name="O'Malley M.A."/>
        </authorList>
    </citation>
    <scope>NUCLEOTIDE SEQUENCE [LARGE SCALE GENOMIC DNA]</scope>
    <source>
        <strain evidence="1 2">MC-15</strain>
    </source>
</reference>
<sequence>MKKNDFFSKFLGIDWENKLGENQEKLGKIWENKFRRKSGRKITRKSGRKITRKNWMGYYGLDRNTPSLLLNAYTLCAGA</sequence>
<protein>
    <submittedName>
        <fullName evidence="1">Uncharacterized protein</fullName>
    </submittedName>
</protein>
<evidence type="ECO:0000313" key="1">
    <source>
        <dbReference type="EMBL" id="PAV10652.1"/>
    </source>
</evidence>
<name>A0A2A2HMP5_9EURY</name>
<dbReference type="AlphaFoldDB" id="A0A2A2HMP5"/>
<accession>A0A2A2HMP5</accession>
<dbReference type="EMBL" id="LMVP01000549">
    <property type="protein sequence ID" value="PAV10652.1"/>
    <property type="molecule type" value="Genomic_DNA"/>
</dbReference>